<keyword evidence="2" id="KW-0436">Ligase</keyword>
<organism evidence="2 3">
    <name type="scientific">Alkalihalobacterium chitinilyticum</name>
    <dbReference type="NCBI Taxonomy" id="2980103"/>
    <lineage>
        <taxon>Bacteria</taxon>
        <taxon>Bacillati</taxon>
        <taxon>Bacillota</taxon>
        <taxon>Bacilli</taxon>
        <taxon>Bacillales</taxon>
        <taxon>Bacillaceae</taxon>
        <taxon>Alkalihalobacterium</taxon>
    </lineage>
</organism>
<dbReference type="Gene3D" id="3.50.40.10">
    <property type="entry name" value="Phenylalanyl-trna Synthetase, Chain B, domain 3"/>
    <property type="match status" value="1"/>
</dbReference>
<feature type="domain" description="B3/B4 tRNA-binding" evidence="1">
    <location>
        <begin position="63"/>
        <end position="213"/>
    </location>
</feature>
<protein>
    <submittedName>
        <fullName evidence="2">Phenylalanine--tRNA ligase beta subunit-related protein</fullName>
    </submittedName>
</protein>
<proteinExistence type="predicted"/>
<comment type="caution">
    <text evidence="2">The sequence shown here is derived from an EMBL/GenBank/DDBJ whole genome shotgun (WGS) entry which is preliminary data.</text>
</comment>
<dbReference type="Proteomes" id="UP001148125">
    <property type="component" value="Unassembled WGS sequence"/>
</dbReference>
<dbReference type="GO" id="GO:0016874">
    <property type="term" value="F:ligase activity"/>
    <property type="evidence" value="ECO:0007669"/>
    <property type="project" value="UniProtKB-KW"/>
</dbReference>
<dbReference type="RefSeq" id="WP_275120106.1">
    <property type="nucleotide sequence ID" value="NZ_JAOTPO010000016.1"/>
</dbReference>
<dbReference type="SMART" id="SM00873">
    <property type="entry name" value="B3_4"/>
    <property type="match status" value="1"/>
</dbReference>
<dbReference type="InterPro" id="IPR020825">
    <property type="entry name" value="Phe-tRNA_synthase-like_B3/B4"/>
</dbReference>
<evidence type="ECO:0000313" key="3">
    <source>
        <dbReference type="Proteomes" id="UP001148125"/>
    </source>
</evidence>
<dbReference type="SUPFAM" id="SSF56037">
    <property type="entry name" value="PheT/TilS domain"/>
    <property type="match status" value="1"/>
</dbReference>
<dbReference type="PANTHER" id="PTHR39209">
    <property type="match status" value="1"/>
</dbReference>
<reference evidence="2" key="1">
    <citation type="submission" date="2024-05" db="EMBL/GenBank/DDBJ databases">
        <title>Alkalihalobacillus sp. strain MEB203 novel alkaliphilic bacterium from Lonar Lake, India.</title>
        <authorList>
            <person name="Joshi A."/>
            <person name="Thite S."/>
            <person name="Mengade P."/>
        </authorList>
    </citation>
    <scope>NUCLEOTIDE SEQUENCE</scope>
    <source>
        <strain evidence="2">MEB 203</strain>
    </source>
</reference>
<dbReference type="InterPro" id="IPR005146">
    <property type="entry name" value="B3/B4_tRNA-bd"/>
</dbReference>
<evidence type="ECO:0000259" key="1">
    <source>
        <dbReference type="SMART" id="SM00873"/>
    </source>
</evidence>
<evidence type="ECO:0000313" key="2">
    <source>
        <dbReference type="EMBL" id="MDE5415454.1"/>
    </source>
</evidence>
<name>A0ABT5VMF0_9BACI</name>
<keyword evidence="3" id="KW-1185">Reference proteome</keyword>
<dbReference type="PANTHER" id="PTHR39209:SF2">
    <property type="entry name" value="CYTOPLASMIC PROTEIN"/>
    <property type="match status" value="1"/>
</dbReference>
<sequence length="222" mass="25251">MVRLTIDDEIKRLVPRFKIGAIAYPSIVISKSPQMLKGRIRFYQEELALQLESNDLKSYPGISEWRNTFKLLSIDPGRYRPSSEALMRRVKKSEFLPSVNSAVDLNNFFSIRHHIPFGVYDLQQLEGDVLIRLGTKEEHYLGMNGRENQMEGKLLSSDEKGPFGSPIVDSKRSAVTEATTQALHLIYLQPSMDDEECEQLLQSVGKMFTQVHGGDYHCSIVT</sequence>
<accession>A0ABT5VMF0</accession>
<dbReference type="EMBL" id="JAOTPO010000016">
    <property type="protein sequence ID" value="MDE5415454.1"/>
    <property type="molecule type" value="Genomic_DNA"/>
</dbReference>
<gene>
    <name evidence="2" type="ORF">N7Z68_19000</name>
</gene>
<dbReference type="Pfam" id="PF03483">
    <property type="entry name" value="B3_4"/>
    <property type="match status" value="1"/>
</dbReference>